<evidence type="ECO:0000256" key="1">
    <source>
        <dbReference type="SAM" id="Phobius"/>
    </source>
</evidence>
<evidence type="ECO:0000313" key="2">
    <source>
        <dbReference type="EMBL" id="NKC69067.1"/>
    </source>
</evidence>
<dbReference type="Proteomes" id="UP000521358">
    <property type="component" value="Unassembled WGS sequence"/>
</dbReference>
<gene>
    <name evidence="2" type="ORF">HED35_13300</name>
</gene>
<accession>A0A7X6DB06</accession>
<keyword evidence="1" id="KW-1133">Transmembrane helix</keyword>
<sequence>MGFKNNSNEKNEKLFLNLKGSEIPIDRVSIAVAISSFTTFFIIILKVKGLFEYSGLIFLGEALLIYFLLTLLEKRTNKSSSNKVVFVGTRNELVEYLRKNNFWKNEDEYRRFTESTFYNVKELGNVFEEFTIDFEKMVISESAGFIYTLDNKPSYPQKINICLNAEGFSQYEINKAISALSHEMDKQRADKTEGIKDFYITKD</sequence>
<feature type="transmembrane region" description="Helical" evidence="1">
    <location>
        <begin position="53"/>
        <end position="72"/>
    </location>
</feature>
<evidence type="ECO:0000313" key="3">
    <source>
        <dbReference type="Proteomes" id="UP000521358"/>
    </source>
</evidence>
<dbReference type="EMBL" id="JAAVMB010000019">
    <property type="protein sequence ID" value="NKC69067.1"/>
    <property type="molecule type" value="Genomic_DNA"/>
</dbReference>
<keyword evidence="1" id="KW-0812">Transmembrane</keyword>
<name>A0A7X6DB06_9ENTE</name>
<keyword evidence="1" id="KW-0472">Membrane</keyword>
<organism evidence="2 3">
    <name type="scientific">Vagococcus fluvialis</name>
    <dbReference type="NCBI Taxonomy" id="2738"/>
    <lineage>
        <taxon>Bacteria</taxon>
        <taxon>Bacillati</taxon>
        <taxon>Bacillota</taxon>
        <taxon>Bacilli</taxon>
        <taxon>Lactobacillales</taxon>
        <taxon>Enterococcaceae</taxon>
        <taxon>Vagococcus</taxon>
    </lineage>
</organism>
<dbReference type="RefSeq" id="WP_167808110.1">
    <property type="nucleotide sequence ID" value="NZ_JAAVMB010000019.1"/>
</dbReference>
<reference evidence="2 3" key="1">
    <citation type="submission" date="2020-03" db="EMBL/GenBank/DDBJ databases">
        <title>Bacterial samples isolated from urine from healthy bovine heifers (Gyr breed).</title>
        <authorList>
            <person name="Giannattasio-Ferraz S."/>
            <person name="Maskeri L."/>
            <person name="Penido A."/>
            <person name="Barbosa-Stancioli E.F."/>
            <person name="Putonti C."/>
        </authorList>
    </citation>
    <scope>NUCLEOTIDE SEQUENCE [LARGE SCALE GENOMIC DNA]</scope>
    <source>
        <strain evidence="2 3">UFMG-H7</strain>
    </source>
</reference>
<comment type="caution">
    <text evidence="2">The sequence shown here is derived from an EMBL/GenBank/DDBJ whole genome shotgun (WGS) entry which is preliminary data.</text>
</comment>
<protein>
    <submittedName>
        <fullName evidence="2">Uncharacterized protein</fullName>
    </submittedName>
</protein>
<feature type="transmembrane region" description="Helical" evidence="1">
    <location>
        <begin position="28"/>
        <end position="47"/>
    </location>
</feature>
<dbReference type="AlphaFoldDB" id="A0A7X6DB06"/>
<proteinExistence type="predicted"/>